<feature type="transmembrane region" description="Helical" evidence="7">
    <location>
        <begin position="234"/>
        <end position="260"/>
    </location>
</feature>
<evidence type="ECO:0000256" key="5">
    <source>
        <dbReference type="ARBA" id="ARBA00022989"/>
    </source>
</evidence>
<protein>
    <submittedName>
        <fullName evidence="9">ABC-type nitrate/sulfonate/bicarbonate transport system, permease component</fullName>
    </submittedName>
</protein>
<accession>A0A1I5L1N3</accession>
<dbReference type="PANTHER" id="PTHR30151">
    <property type="entry name" value="ALKANE SULFONATE ABC TRANSPORTER-RELATED, MEMBRANE SUBUNIT"/>
    <property type="match status" value="1"/>
</dbReference>
<feature type="transmembrane region" description="Helical" evidence="7">
    <location>
        <begin position="111"/>
        <end position="130"/>
    </location>
</feature>
<dbReference type="AlphaFoldDB" id="A0A1I5L1N3"/>
<dbReference type="EMBL" id="FOVR01000015">
    <property type="protein sequence ID" value="SFO91187.1"/>
    <property type="molecule type" value="Genomic_DNA"/>
</dbReference>
<proteinExistence type="inferred from homology"/>
<dbReference type="GO" id="GO:0005886">
    <property type="term" value="C:plasma membrane"/>
    <property type="evidence" value="ECO:0007669"/>
    <property type="project" value="UniProtKB-SubCell"/>
</dbReference>
<keyword evidence="5 7" id="KW-1133">Transmembrane helix</keyword>
<dbReference type="Gene3D" id="1.10.3720.10">
    <property type="entry name" value="MetI-like"/>
    <property type="match status" value="2"/>
</dbReference>
<keyword evidence="6 7" id="KW-0472">Membrane</keyword>
<evidence type="ECO:0000256" key="4">
    <source>
        <dbReference type="ARBA" id="ARBA00022692"/>
    </source>
</evidence>
<feature type="transmembrane region" description="Helical" evidence="7">
    <location>
        <begin position="403"/>
        <end position="425"/>
    </location>
</feature>
<dbReference type="OrthoDB" id="9799271at2"/>
<dbReference type="Proteomes" id="UP000199236">
    <property type="component" value="Unassembled WGS sequence"/>
</dbReference>
<keyword evidence="3" id="KW-1003">Cell membrane</keyword>
<dbReference type="SUPFAM" id="SSF161098">
    <property type="entry name" value="MetI-like"/>
    <property type="match status" value="2"/>
</dbReference>
<feature type="transmembrane region" description="Helical" evidence="7">
    <location>
        <begin position="500"/>
        <end position="522"/>
    </location>
</feature>
<feature type="domain" description="ABC transmembrane type-1" evidence="8">
    <location>
        <begin position="335"/>
        <end position="519"/>
    </location>
</feature>
<comment type="subcellular location">
    <subcellularLocation>
        <location evidence="1 7">Cell membrane</location>
        <topology evidence="1 7">Multi-pass membrane protein</topology>
    </subcellularLocation>
</comment>
<dbReference type="InterPro" id="IPR000515">
    <property type="entry name" value="MetI-like"/>
</dbReference>
<keyword evidence="2 7" id="KW-0813">Transport</keyword>
<dbReference type="RefSeq" id="WP_090075185.1">
    <property type="nucleotide sequence ID" value="NZ_FOVR01000015.1"/>
</dbReference>
<name>A0A1I5L1N3_9HYPH</name>
<evidence type="ECO:0000256" key="7">
    <source>
        <dbReference type="RuleBase" id="RU363032"/>
    </source>
</evidence>
<dbReference type="GO" id="GO:0055085">
    <property type="term" value="P:transmembrane transport"/>
    <property type="evidence" value="ECO:0007669"/>
    <property type="project" value="InterPro"/>
</dbReference>
<dbReference type="InterPro" id="IPR035906">
    <property type="entry name" value="MetI-like_sf"/>
</dbReference>
<dbReference type="Pfam" id="PF00528">
    <property type="entry name" value="BPD_transp_1"/>
    <property type="match status" value="2"/>
</dbReference>
<sequence length="536" mass="57050">MATKTPAAKTESVLSLRQKLARYSTVRNWLLLLVFWEIIGQLRLVADGALPAPSAILARMWVDWADYPPHIWATLEGAGAGFLIGNAVAIAAGVLFATFPLTQRLARGVNVALFALPPIAVSPILVITFSDMTPRIILAAIGCYFVTMSATVTGIQQTDRRIVDVVHAYGGRQWKTLIYAQMRSAIPAILSGLRVAAPNAVLGSILAEFGGGGRFGLGVYLIGSLGRGEPDRLWGIGLSATVIAGLAYLLFSLIATRLTGTSKAVTVPASPPAPKAEKSMVLTLALGTVSFALPFLLWWLMLAIMGTPAMIAKTPVGLFDYLFMMPSSLVSLGKLATALGQTLPMTMVGMAVGLSFAFALALCSVLYTAIIRGFMPVALVTQTMPLVALTPLLVLILGRGPSLILWITVSVTFFPAFVTMAQGLSMVSRAAIEVPKAYGAGPFRQLWLVSIPASLPYLFAATRLAVPRALLGVMIAEWLATGKGLGNLLNQSRGYLDYGMIWSVSVVSVLISVLFYQIVVAIEQRVLSKRGMAPAQ</sequence>
<evidence type="ECO:0000256" key="1">
    <source>
        <dbReference type="ARBA" id="ARBA00004651"/>
    </source>
</evidence>
<dbReference type="STRING" id="655353.SAMN04488056_11596"/>
<feature type="transmembrane region" description="Helical" evidence="7">
    <location>
        <begin position="446"/>
        <end position="466"/>
    </location>
</feature>
<evidence type="ECO:0000313" key="10">
    <source>
        <dbReference type="Proteomes" id="UP000199236"/>
    </source>
</evidence>
<feature type="transmembrane region" description="Helical" evidence="7">
    <location>
        <begin position="348"/>
        <end position="370"/>
    </location>
</feature>
<gene>
    <name evidence="9" type="ORF">SAMN04488056_11596</name>
</gene>
<dbReference type="PROSITE" id="PS50928">
    <property type="entry name" value="ABC_TM1"/>
    <property type="match status" value="2"/>
</dbReference>
<keyword evidence="4 7" id="KW-0812">Transmembrane</keyword>
<evidence type="ECO:0000256" key="6">
    <source>
        <dbReference type="ARBA" id="ARBA00023136"/>
    </source>
</evidence>
<feature type="domain" description="ABC transmembrane type-1" evidence="8">
    <location>
        <begin position="71"/>
        <end position="255"/>
    </location>
</feature>
<feature type="transmembrane region" description="Helical" evidence="7">
    <location>
        <begin position="377"/>
        <end position="397"/>
    </location>
</feature>
<feature type="transmembrane region" description="Helical" evidence="7">
    <location>
        <begin position="316"/>
        <end position="336"/>
    </location>
</feature>
<dbReference type="CDD" id="cd06261">
    <property type="entry name" value="TM_PBP2"/>
    <property type="match status" value="1"/>
</dbReference>
<organism evidence="9 10">
    <name type="scientific">Cohaesibacter marisflavi</name>
    <dbReference type="NCBI Taxonomy" id="655353"/>
    <lineage>
        <taxon>Bacteria</taxon>
        <taxon>Pseudomonadati</taxon>
        <taxon>Pseudomonadota</taxon>
        <taxon>Alphaproteobacteria</taxon>
        <taxon>Hyphomicrobiales</taxon>
        <taxon>Cohaesibacteraceae</taxon>
    </lineage>
</organism>
<feature type="transmembrane region" description="Helical" evidence="7">
    <location>
        <begin position="136"/>
        <end position="155"/>
    </location>
</feature>
<comment type="similarity">
    <text evidence="7">Belongs to the binding-protein-dependent transport system permease family.</text>
</comment>
<feature type="transmembrane region" description="Helical" evidence="7">
    <location>
        <begin position="29"/>
        <end position="50"/>
    </location>
</feature>
<feature type="transmembrane region" description="Helical" evidence="7">
    <location>
        <begin position="280"/>
        <end position="304"/>
    </location>
</feature>
<feature type="transmembrane region" description="Helical" evidence="7">
    <location>
        <begin position="70"/>
        <end position="99"/>
    </location>
</feature>
<keyword evidence="10" id="KW-1185">Reference proteome</keyword>
<dbReference type="PANTHER" id="PTHR30151:SF20">
    <property type="entry name" value="ABC TRANSPORTER PERMEASE PROTEIN HI_0355-RELATED"/>
    <property type="match status" value="1"/>
</dbReference>
<evidence type="ECO:0000256" key="3">
    <source>
        <dbReference type="ARBA" id="ARBA00022475"/>
    </source>
</evidence>
<reference evidence="9 10" key="1">
    <citation type="submission" date="2016-10" db="EMBL/GenBank/DDBJ databases">
        <authorList>
            <person name="de Groot N.N."/>
        </authorList>
    </citation>
    <scope>NUCLEOTIDE SEQUENCE [LARGE SCALE GENOMIC DNA]</scope>
    <source>
        <strain evidence="9 10">CGMCC 1.9157</strain>
    </source>
</reference>
<evidence type="ECO:0000313" key="9">
    <source>
        <dbReference type="EMBL" id="SFO91187.1"/>
    </source>
</evidence>
<evidence type="ECO:0000256" key="2">
    <source>
        <dbReference type="ARBA" id="ARBA00022448"/>
    </source>
</evidence>
<evidence type="ECO:0000259" key="8">
    <source>
        <dbReference type="PROSITE" id="PS50928"/>
    </source>
</evidence>